<accession>A0A221V401</accession>
<protein>
    <submittedName>
        <fullName evidence="1">Adenylosuccinate lyase</fullName>
    </submittedName>
</protein>
<reference evidence="1 2" key="1">
    <citation type="submission" date="2017-07" db="EMBL/GenBank/DDBJ databases">
        <title>Genome Sequence of Arenibacter algicola Strain SMS7 Isolated from a culture of the Diatom Skeletonema marinoi.</title>
        <authorList>
            <person name="Topel M."/>
            <person name="Pinder M.I.M."/>
            <person name="Johansson O.N."/>
            <person name="Kourtchenko O."/>
            <person name="Godhe A."/>
            <person name="Clarke A.K."/>
        </authorList>
    </citation>
    <scope>NUCLEOTIDE SEQUENCE [LARGE SCALE GENOMIC DNA]</scope>
    <source>
        <strain evidence="1 2">SMS7</strain>
    </source>
</reference>
<proteinExistence type="predicted"/>
<dbReference type="Proteomes" id="UP000204551">
    <property type="component" value="Chromosome"/>
</dbReference>
<dbReference type="GO" id="GO:0016829">
    <property type="term" value="F:lyase activity"/>
    <property type="evidence" value="ECO:0007669"/>
    <property type="project" value="UniProtKB-KW"/>
</dbReference>
<dbReference type="AlphaFoldDB" id="A0A221V401"/>
<sequence length="186" mass="21374">MTYLELYNALNYVDHSRTKRREMSNLILNAPTHIAPLMEIAFQVDDPVSCKACWVLEFTAKEHLGYLFPSIDTFVHIIGSVHLDPAVRPIAKICEILMKSYFQLKDQETLDALNDEHLESITSACFDWLIGDHKVAAQAYSMTSLLLLGRKFDWIHPELRMILEQNYQNGSAAYKARARMTLAKLR</sequence>
<dbReference type="EMBL" id="CP022515">
    <property type="protein sequence ID" value="ASO08118.1"/>
    <property type="molecule type" value="Genomic_DNA"/>
</dbReference>
<gene>
    <name evidence="1" type="ORF">AREALGSMS7_04729</name>
</gene>
<name>A0A221V401_9FLAO</name>
<evidence type="ECO:0000313" key="2">
    <source>
        <dbReference type="Proteomes" id="UP000204551"/>
    </source>
</evidence>
<keyword evidence="1" id="KW-0456">Lyase</keyword>
<organism evidence="1 2">
    <name type="scientific">Arenibacter algicola</name>
    <dbReference type="NCBI Taxonomy" id="616991"/>
    <lineage>
        <taxon>Bacteria</taxon>
        <taxon>Pseudomonadati</taxon>
        <taxon>Bacteroidota</taxon>
        <taxon>Flavobacteriia</taxon>
        <taxon>Flavobacteriales</taxon>
        <taxon>Flavobacteriaceae</taxon>
        <taxon>Arenibacter</taxon>
    </lineage>
</organism>
<dbReference type="KEGG" id="aalg:AREALGSMS7_04729"/>
<evidence type="ECO:0000313" key="1">
    <source>
        <dbReference type="EMBL" id="ASO08118.1"/>
    </source>
</evidence>
<dbReference type="RefSeq" id="WP_093980241.1">
    <property type="nucleotide sequence ID" value="NZ_CP022515.1"/>
</dbReference>
<dbReference type="eggNOG" id="ENOG5032REB">
    <property type="taxonomic scope" value="Bacteria"/>
</dbReference>
<dbReference type="STRING" id="616991.GCA_000733925_02911"/>